<dbReference type="PANTHER" id="PTHR24123">
    <property type="entry name" value="ANKYRIN REPEAT-CONTAINING"/>
    <property type="match status" value="1"/>
</dbReference>
<dbReference type="Pfam" id="PF12796">
    <property type="entry name" value="Ank_2"/>
    <property type="match status" value="1"/>
</dbReference>
<evidence type="ECO:0000313" key="3">
    <source>
        <dbReference type="EMBL" id="GAX26503.1"/>
    </source>
</evidence>
<organism evidence="3 4">
    <name type="scientific">Fistulifera solaris</name>
    <name type="common">Oleaginous diatom</name>
    <dbReference type="NCBI Taxonomy" id="1519565"/>
    <lineage>
        <taxon>Eukaryota</taxon>
        <taxon>Sar</taxon>
        <taxon>Stramenopiles</taxon>
        <taxon>Ochrophyta</taxon>
        <taxon>Bacillariophyta</taxon>
        <taxon>Bacillariophyceae</taxon>
        <taxon>Bacillariophycidae</taxon>
        <taxon>Naviculales</taxon>
        <taxon>Naviculaceae</taxon>
        <taxon>Fistulifera</taxon>
    </lineage>
</organism>
<keyword evidence="1" id="KW-0677">Repeat</keyword>
<dbReference type="SUPFAM" id="SSF48403">
    <property type="entry name" value="Ankyrin repeat"/>
    <property type="match status" value="1"/>
</dbReference>
<dbReference type="Proteomes" id="UP000198406">
    <property type="component" value="Unassembled WGS sequence"/>
</dbReference>
<dbReference type="EMBL" id="BDSP01000247">
    <property type="protein sequence ID" value="GAX26503.1"/>
    <property type="molecule type" value="Genomic_DNA"/>
</dbReference>
<comment type="caution">
    <text evidence="3">The sequence shown here is derived from an EMBL/GenBank/DDBJ whole genome shotgun (WGS) entry which is preliminary data.</text>
</comment>
<dbReference type="Gene3D" id="1.25.40.20">
    <property type="entry name" value="Ankyrin repeat-containing domain"/>
    <property type="match status" value="1"/>
</dbReference>
<protein>
    <submittedName>
        <fullName evidence="3">Uncharacterized protein</fullName>
    </submittedName>
</protein>
<accession>A0A1Z5KJM9</accession>
<dbReference type="InterPro" id="IPR051165">
    <property type="entry name" value="Multifunctional_ANK_Repeat"/>
</dbReference>
<dbReference type="AlphaFoldDB" id="A0A1Z5KJM9"/>
<dbReference type="InParanoid" id="A0A1Z5KJM9"/>
<keyword evidence="2" id="KW-0040">ANK repeat</keyword>
<keyword evidence="4" id="KW-1185">Reference proteome</keyword>
<dbReference type="PANTHER" id="PTHR24123:SF33">
    <property type="entry name" value="PROTEIN HOS4"/>
    <property type="match status" value="1"/>
</dbReference>
<gene>
    <name evidence="3" type="ORF">FisN_23Lh028</name>
</gene>
<evidence type="ECO:0000256" key="2">
    <source>
        <dbReference type="ARBA" id="ARBA00023043"/>
    </source>
</evidence>
<dbReference type="OrthoDB" id="47198at2759"/>
<reference evidence="3 4" key="1">
    <citation type="journal article" date="2015" name="Plant Cell">
        <title>Oil accumulation by the oleaginous diatom Fistulifera solaris as revealed by the genome and transcriptome.</title>
        <authorList>
            <person name="Tanaka T."/>
            <person name="Maeda Y."/>
            <person name="Veluchamy A."/>
            <person name="Tanaka M."/>
            <person name="Abida H."/>
            <person name="Marechal E."/>
            <person name="Bowler C."/>
            <person name="Muto M."/>
            <person name="Sunaga Y."/>
            <person name="Tanaka M."/>
            <person name="Yoshino T."/>
            <person name="Taniguchi T."/>
            <person name="Fukuda Y."/>
            <person name="Nemoto M."/>
            <person name="Matsumoto M."/>
            <person name="Wong P.S."/>
            <person name="Aburatani S."/>
            <person name="Fujibuchi W."/>
        </authorList>
    </citation>
    <scope>NUCLEOTIDE SEQUENCE [LARGE SCALE GENOMIC DNA]</scope>
    <source>
        <strain evidence="3 4">JPCC DA0580</strain>
    </source>
</reference>
<dbReference type="InterPro" id="IPR036770">
    <property type="entry name" value="Ankyrin_rpt-contain_sf"/>
</dbReference>
<sequence length="165" mass="18410">MSFGLGRPSANSNTHDWPLDDPSTLWSAASEGYLIILKDCLRTLQQTPDCADENGYTLLQAAASYGQISVMEWLLQQPQVRVDATDHDGDTALHHATTVPAAQILLEKQPTLLYQRNQEQQTALEAKQAELREILEDPDHEDDDEELVQLKAMVEFLQSASHVAQ</sequence>
<dbReference type="InterPro" id="IPR002110">
    <property type="entry name" value="Ankyrin_rpt"/>
</dbReference>
<name>A0A1Z5KJM9_FISSO</name>
<proteinExistence type="predicted"/>
<evidence type="ECO:0000256" key="1">
    <source>
        <dbReference type="ARBA" id="ARBA00022737"/>
    </source>
</evidence>
<evidence type="ECO:0000313" key="4">
    <source>
        <dbReference type="Proteomes" id="UP000198406"/>
    </source>
</evidence>